<name>A0ABY9GUF7_9PSED</name>
<keyword evidence="2" id="KW-1185">Reference proteome</keyword>
<evidence type="ECO:0000313" key="1">
    <source>
        <dbReference type="EMBL" id="WLI19340.1"/>
    </source>
</evidence>
<evidence type="ECO:0000313" key="2">
    <source>
        <dbReference type="Proteomes" id="UP001230768"/>
    </source>
</evidence>
<dbReference type="RefSeq" id="WP_305425125.1">
    <property type="nucleotide sequence ID" value="NZ_CP117430.1"/>
</dbReference>
<dbReference type="Proteomes" id="UP001230768">
    <property type="component" value="Chromosome"/>
</dbReference>
<organism evidence="1 2">
    <name type="scientific">Pseudomonas wuhanensis</name>
    <dbReference type="NCBI Taxonomy" id="2954098"/>
    <lineage>
        <taxon>Bacteria</taxon>
        <taxon>Pseudomonadati</taxon>
        <taxon>Pseudomonadota</taxon>
        <taxon>Gammaproteobacteria</taxon>
        <taxon>Pseudomonadales</taxon>
        <taxon>Pseudomonadaceae</taxon>
        <taxon>Pseudomonas</taxon>
    </lineage>
</organism>
<gene>
    <name evidence="1" type="ORF">PSH88_04650</name>
</gene>
<accession>A0ABY9GUF7</accession>
<proteinExistence type="predicted"/>
<protein>
    <submittedName>
        <fullName evidence="1">Uncharacterized protein</fullName>
    </submittedName>
</protein>
<dbReference type="EMBL" id="CP117430">
    <property type="protein sequence ID" value="WLI19340.1"/>
    <property type="molecule type" value="Genomic_DNA"/>
</dbReference>
<sequence length="74" mass="7992">MKNITSIDHRKVMQSAQTLKANPPLPSEITKDPIAFLEAQGITVGADIEAMIKAKGMFPLAKAPRQAGILHIDI</sequence>
<reference evidence="1 2" key="1">
    <citation type="submission" date="2023-02" db="EMBL/GenBank/DDBJ databases">
        <title>Evolution of Hrp T3SS in non-pathogenic Pseudomonas fluorescens.</title>
        <authorList>
            <person name="Liao K."/>
            <person name="Wei H."/>
            <person name="Gu Y."/>
        </authorList>
    </citation>
    <scope>NUCLEOTIDE SEQUENCE [LARGE SCALE GENOMIC DNA]</scope>
    <source>
        <strain evidence="1 2">FP607</strain>
    </source>
</reference>